<name>A0A9N9FG04_9GLOM</name>
<gene>
    <name evidence="2" type="ORF">RFULGI_LOCUS3792</name>
</gene>
<organism evidence="2 3">
    <name type="scientific">Racocetra fulgida</name>
    <dbReference type="NCBI Taxonomy" id="60492"/>
    <lineage>
        <taxon>Eukaryota</taxon>
        <taxon>Fungi</taxon>
        <taxon>Fungi incertae sedis</taxon>
        <taxon>Mucoromycota</taxon>
        <taxon>Glomeromycotina</taxon>
        <taxon>Glomeromycetes</taxon>
        <taxon>Diversisporales</taxon>
        <taxon>Gigasporaceae</taxon>
        <taxon>Racocetra</taxon>
    </lineage>
</organism>
<comment type="caution">
    <text evidence="2">The sequence shown here is derived from an EMBL/GenBank/DDBJ whole genome shotgun (WGS) entry which is preliminary data.</text>
</comment>
<evidence type="ECO:0000313" key="3">
    <source>
        <dbReference type="Proteomes" id="UP000789396"/>
    </source>
</evidence>
<dbReference type="OrthoDB" id="2406059at2759"/>
<proteinExistence type="predicted"/>
<protein>
    <submittedName>
        <fullName evidence="2">4238_t:CDS:1</fullName>
    </submittedName>
</protein>
<evidence type="ECO:0000313" key="2">
    <source>
        <dbReference type="EMBL" id="CAG8530986.1"/>
    </source>
</evidence>
<dbReference type="EMBL" id="CAJVPZ010003490">
    <property type="protein sequence ID" value="CAG8530986.1"/>
    <property type="molecule type" value="Genomic_DNA"/>
</dbReference>
<dbReference type="Proteomes" id="UP000789396">
    <property type="component" value="Unassembled WGS sequence"/>
</dbReference>
<feature type="compositionally biased region" description="Low complexity" evidence="1">
    <location>
        <begin position="112"/>
        <end position="135"/>
    </location>
</feature>
<accession>A0A9N9FG04</accession>
<evidence type="ECO:0000256" key="1">
    <source>
        <dbReference type="SAM" id="MobiDB-lite"/>
    </source>
</evidence>
<feature type="compositionally biased region" description="Polar residues" evidence="1">
    <location>
        <begin position="67"/>
        <end position="82"/>
    </location>
</feature>
<keyword evidence="3" id="KW-1185">Reference proteome</keyword>
<feature type="region of interest" description="Disordered" evidence="1">
    <location>
        <begin position="25"/>
        <end position="83"/>
    </location>
</feature>
<reference evidence="2" key="1">
    <citation type="submission" date="2021-06" db="EMBL/GenBank/DDBJ databases">
        <authorList>
            <person name="Kallberg Y."/>
            <person name="Tangrot J."/>
            <person name="Rosling A."/>
        </authorList>
    </citation>
    <scope>NUCLEOTIDE SEQUENCE</scope>
    <source>
        <strain evidence="2">IN212</strain>
    </source>
</reference>
<feature type="compositionally biased region" description="Polar residues" evidence="1">
    <location>
        <begin position="136"/>
        <end position="164"/>
    </location>
</feature>
<dbReference type="AlphaFoldDB" id="A0A9N9FG04"/>
<feature type="compositionally biased region" description="Basic and acidic residues" evidence="1">
    <location>
        <begin position="38"/>
        <end position="48"/>
    </location>
</feature>
<feature type="compositionally biased region" description="Polar residues" evidence="1">
    <location>
        <begin position="25"/>
        <end position="37"/>
    </location>
</feature>
<sequence>MPFVIGENVKDNDCFRLFETHPFSPSVTQKPSALQSSDHLEKRNEPKPDISPYIISPPHSMSKLEARSSTNEGPVQQNSSSMPIPIIGNVKYKYTYETGTITSRDIPKLQNNLQKNNSQNNLQNTSSNFSSRTTNQVDHSYTARLTSNADMPSQRVDSPSLTEGGSSGFSVDGRSTPSNSLNAFQMSNTTLYYNGIEVPPPGARIIPLELQMQIGKEIMAQREDSRISLLPYLGSKYKLSDLPS</sequence>
<feature type="non-terminal residue" evidence="2">
    <location>
        <position position="1"/>
    </location>
</feature>
<feature type="region of interest" description="Disordered" evidence="1">
    <location>
        <begin position="112"/>
        <end position="175"/>
    </location>
</feature>